<comment type="caution">
    <text evidence="6">The sequence shown here is derived from an EMBL/GenBank/DDBJ whole genome shotgun (WGS) entry which is preliminary data.</text>
</comment>
<keyword evidence="3 6" id="KW-0238">DNA-binding</keyword>
<evidence type="ECO:0000313" key="6">
    <source>
        <dbReference type="EMBL" id="TDP97597.1"/>
    </source>
</evidence>
<evidence type="ECO:0000259" key="5">
    <source>
        <dbReference type="PROSITE" id="PS50937"/>
    </source>
</evidence>
<protein>
    <submittedName>
        <fullName evidence="6">DNA-binding transcriptional MerR regulator</fullName>
    </submittedName>
</protein>
<dbReference type="PANTHER" id="PTHR30204:SF69">
    <property type="entry name" value="MERR-FAMILY TRANSCRIPTIONAL REGULATOR"/>
    <property type="match status" value="1"/>
</dbReference>
<keyword evidence="4" id="KW-0804">Transcription</keyword>
<evidence type="ECO:0000256" key="4">
    <source>
        <dbReference type="ARBA" id="ARBA00023163"/>
    </source>
</evidence>
<sequence>MPTMPTMLTIGQLSEATGVPASTIRFWERRGLLPLAQRRGGQRRYTEAALTQVATLLLCQEAGFTLAEVCQIEDELATRTDTWRDFIRAKITDIERDQARLAHARTLLEHALECHHEVLGECPDFQAVVASRLPGRTPAVIEDLRAAAAARQR</sequence>
<dbReference type="GO" id="GO:0003700">
    <property type="term" value="F:DNA-binding transcription factor activity"/>
    <property type="evidence" value="ECO:0007669"/>
    <property type="project" value="InterPro"/>
</dbReference>
<dbReference type="Gene3D" id="1.10.1660.10">
    <property type="match status" value="1"/>
</dbReference>
<dbReference type="AlphaFoldDB" id="A0A4R6SD92"/>
<dbReference type="PANTHER" id="PTHR30204">
    <property type="entry name" value="REDOX-CYCLING DRUG-SENSING TRANSCRIPTIONAL ACTIVATOR SOXR"/>
    <property type="match status" value="1"/>
</dbReference>
<evidence type="ECO:0000313" key="7">
    <source>
        <dbReference type="Proteomes" id="UP000295444"/>
    </source>
</evidence>
<evidence type="ECO:0000256" key="3">
    <source>
        <dbReference type="ARBA" id="ARBA00023125"/>
    </source>
</evidence>
<dbReference type="GO" id="GO:0003677">
    <property type="term" value="F:DNA binding"/>
    <property type="evidence" value="ECO:0007669"/>
    <property type="project" value="UniProtKB-KW"/>
</dbReference>
<dbReference type="InterPro" id="IPR047057">
    <property type="entry name" value="MerR_fam"/>
</dbReference>
<accession>A0A4R6SD92</accession>
<dbReference type="PRINTS" id="PR00040">
    <property type="entry name" value="HTHMERR"/>
</dbReference>
<evidence type="ECO:0000256" key="1">
    <source>
        <dbReference type="ARBA" id="ARBA00022491"/>
    </source>
</evidence>
<dbReference type="PROSITE" id="PS50937">
    <property type="entry name" value="HTH_MERR_2"/>
    <property type="match status" value="1"/>
</dbReference>
<feature type="domain" description="HTH merR-type" evidence="5">
    <location>
        <begin position="7"/>
        <end position="75"/>
    </location>
</feature>
<reference evidence="6 7" key="1">
    <citation type="submission" date="2019-03" db="EMBL/GenBank/DDBJ databases">
        <title>Genomic Encyclopedia of Type Strains, Phase IV (KMG-IV): sequencing the most valuable type-strain genomes for metagenomic binning, comparative biology and taxonomic classification.</title>
        <authorList>
            <person name="Goeker M."/>
        </authorList>
    </citation>
    <scope>NUCLEOTIDE SEQUENCE [LARGE SCALE GENOMIC DNA]</scope>
    <source>
        <strain evidence="6 7">DSM 45361</strain>
    </source>
</reference>
<keyword evidence="2" id="KW-0805">Transcription regulation</keyword>
<keyword evidence="1" id="KW-0678">Repressor</keyword>
<dbReference type="EMBL" id="SNXZ01000003">
    <property type="protein sequence ID" value="TDP97597.1"/>
    <property type="molecule type" value="Genomic_DNA"/>
</dbReference>
<keyword evidence="7" id="KW-1185">Reference proteome</keyword>
<dbReference type="SMART" id="SM00422">
    <property type="entry name" value="HTH_MERR"/>
    <property type="match status" value="1"/>
</dbReference>
<gene>
    <name evidence="6" type="ORF">EV186_103561</name>
</gene>
<dbReference type="Proteomes" id="UP000295444">
    <property type="component" value="Unassembled WGS sequence"/>
</dbReference>
<organism evidence="6 7">
    <name type="scientific">Labedaea rhizosphaerae</name>
    <dbReference type="NCBI Taxonomy" id="598644"/>
    <lineage>
        <taxon>Bacteria</taxon>
        <taxon>Bacillati</taxon>
        <taxon>Actinomycetota</taxon>
        <taxon>Actinomycetes</taxon>
        <taxon>Pseudonocardiales</taxon>
        <taxon>Pseudonocardiaceae</taxon>
        <taxon>Labedaea</taxon>
    </lineage>
</organism>
<dbReference type="Pfam" id="PF13411">
    <property type="entry name" value="MerR_1"/>
    <property type="match status" value="1"/>
</dbReference>
<name>A0A4R6SD92_LABRH</name>
<dbReference type="InterPro" id="IPR009061">
    <property type="entry name" value="DNA-bd_dom_put_sf"/>
</dbReference>
<evidence type="ECO:0000256" key="2">
    <source>
        <dbReference type="ARBA" id="ARBA00023015"/>
    </source>
</evidence>
<dbReference type="SUPFAM" id="SSF46955">
    <property type="entry name" value="Putative DNA-binding domain"/>
    <property type="match status" value="1"/>
</dbReference>
<proteinExistence type="predicted"/>
<dbReference type="InterPro" id="IPR000551">
    <property type="entry name" value="MerR-type_HTH_dom"/>
</dbReference>